<organism evidence="8 9">
    <name type="scientific">Prevotella aff. ruminicola Tc2-24</name>
    <dbReference type="NCBI Taxonomy" id="81582"/>
    <lineage>
        <taxon>Bacteria</taxon>
        <taxon>Pseudomonadati</taxon>
        <taxon>Bacteroidota</taxon>
        <taxon>Bacteroidia</taxon>
        <taxon>Bacteroidales</taxon>
        <taxon>Prevotellaceae</taxon>
        <taxon>Prevotella</taxon>
    </lineage>
</organism>
<dbReference type="InterPro" id="IPR013325">
    <property type="entry name" value="RNA_pol_sigma_r2"/>
</dbReference>
<keyword evidence="3" id="KW-0731">Sigma factor</keyword>
<proteinExistence type="inferred from homology"/>
<dbReference type="InterPro" id="IPR039425">
    <property type="entry name" value="RNA_pol_sigma-70-like"/>
</dbReference>
<dbReference type="GO" id="GO:0006352">
    <property type="term" value="P:DNA-templated transcription initiation"/>
    <property type="evidence" value="ECO:0007669"/>
    <property type="project" value="InterPro"/>
</dbReference>
<dbReference type="PANTHER" id="PTHR43133:SF8">
    <property type="entry name" value="RNA POLYMERASE SIGMA FACTOR HI_1459-RELATED"/>
    <property type="match status" value="1"/>
</dbReference>
<feature type="domain" description="RNA polymerase sigma-70 region 2" evidence="6">
    <location>
        <begin position="29"/>
        <end position="95"/>
    </location>
</feature>
<dbReference type="InterPro" id="IPR014284">
    <property type="entry name" value="RNA_pol_sigma-70_dom"/>
</dbReference>
<keyword evidence="9" id="KW-1185">Reference proteome</keyword>
<evidence type="ECO:0000259" key="6">
    <source>
        <dbReference type="Pfam" id="PF04542"/>
    </source>
</evidence>
<dbReference type="EMBL" id="FOIQ01000001">
    <property type="protein sequence ID" value="SEV87407.1"/>
    <property type="molecule type" value="Genomic_DNA"/>
</dbReference>
<dbReference type="NCBIfam" id="TIGR02937">
    <property type="entry name" value="sigma70-ECF"/>
    <property type="match status" value="1"/>
</dbReference>
<protein>
    <submittedName>
        <fullName evidence="8">RNA polymerase sigma-70 factor, ECF subfamily</fullName>
    </submittedName>
</protein>
<dbReference type="Pfam" id="PF08281">
    <property type="entry name" value="Sigma70_r4_2"/>
    <property type="match status" value="1"/>
</dbReference>
<accession>A0A1I0MG82</accession>
<evidence type="ECO:0000313" key="9">
    <source>
        <dbReference type="Proteomes" id="UP000199373"/>
    </source>
</evidence>
<evidence type="ECO:0000256" key="2">
    <source>
        <dbReference type="ARBA" id="ARBA00023015"/>
    </source>
</evidence>
<reference evidence="8 9" key="1">
    <citation type="submission" date="2016-10" db="EMBL/GenBank/DDBJ databases">
        <authorList>
            <person name="de Groot N.N."/>
        </authorList>
    </citation>
    <scope>NUCLEOTIDE SEQUENCE [LARGE SCALE GENOMIC DNA]</scope>
    <source>
        <strain evidence="8 9">TC2-24</strain>
    </source>
</reference>
<gene>
    <name evidence="8" type="ORF">SAMN04487850_0643</name>
</gene>
<sequence length="198" mass="23026">MSTTKRMSDEELALAYIDGNNSAFDELLSRSQDKVFNYIMYVVKDEDLANELFQETFLKVITKMQGGRYAESGKFIWWVTRIAHNVIIDHYRAQKGRKVVDLNKENDLSNLNSSSILEGNREGQISNAQVLSDVRRLMKALPEPQREVVFMRFFQEMSFKEIAEQTHVSINTSLGRMRYALMNLRKLSHQYGMNLTLE</sequence>
<name>A0A1I0MG82_9BACT</name>
<evidence type="ECO:0000256" key="4">
    <source>
        <dbReference type="ARBA" id="ARBA00023125"/>
    </source>
</evidence>
<evidence type="ECO:0000256" key="3">
    <source>
        <dbReference type="ARBA" id="ARBA00023082"/>
    </source>
</evidence>
<dbReference type="RefSeq" id="WP_255397424.1">
    <property type="nucleotide sequence ID" value="NZ_FOIQ01000001.1"/>
</dbReference>
<dbReference type="CDD" id="cd06171">
    <property type="entry name" value="Sigma70_r4"/>
    <property type="match status" value="1"/>
</dbReference>
<dbReference type="Gene3D" id="1.10.10.10">
    <property type="entry name" value="Winged helix-like DNA-binding domain superfamily/Winged helix DNA-binding domain"/>
    <property type="match status" value="1"/>
</dbReference>
<dbReference type="PANTHER" id="PTHR43133">
    <property type="entry name" value="RNA POLYMERASE ECF-TYPE SIGMA FACTO"/>
    <property type="match status" value="1"/>
</dbReference>
<keyword evidence="5" id="KW-0804">Transcription</keyword>
<evidence type="ECO:0000256" key="1">
    <source>
        <dbReference type="ARBA" id="ARBA00010641"/>
    </source>
</evidence>
<evidence type="ECO:0000256" key="5">
    <source>
        <dbReference type="ARBA" id="ARBA00023163"/>
    </source>
</evidence>
<dbReference type="InterPro" id="IPR036388">
    <property type="entry name" value="WH-like_DNA-bd_sf"/>
</dbReference>
<dbReference type="Proteomes" id="UP000199373">
    <property type="component" value="Unassembled WGS sequence"/>
</dbReference>
<dbReference type="GO" id="GO:0003677">
    <property type="term" value="F:DNA binding"/>
    <property type="evidence" value="ECO:0007669"/>
    <property type="project" value="UniProtKB-KW"/>
</dbReference>
<dbReference type="InterPro" id="IPR013249">
    <property type="entry name" value="RNA_pol_sigma70_r4_t2"/>
</dbReference>
<dbReference type="SUPFAM" id="SSF88946">
    <property type="entry name" value="Sigma2 domain of RNA polymerase sigma factors"/>
    <property type="match status" value="1"/>
</dbReference>
<dbReference type="SUPFAM" id="SSF88659">
    <property type="entry name" value="Sigma3 and sigma4 domains of RNA polymerase sigma factors"/>
    <property type="match status" value="1"/>
</dbReference>
<evidence type="ECO:0000313" key="8">
    <source>
        <dbReference type="EMBL" id="SEV87407.1"/>
    </source>
</evidence>
<keyword evidence="2" id="KW-0805">Transcription regulation</keyword>
<dbReference type="GO" id="GO:0016987">
    <property type="term" value="F:sigma factor activity"/>
    <property type="evidence" value="ECO:0007669"/>
    <property type="project" value="UniProtKB-KW"/>
</dbReference>
<dbReference type="InterPro" id="IPR013324">
    <property type="entry name" value="RNA_pol_sigma_r3/r4-like"/>
</dbReference>
<dbReference type="InterPro" id="IPR007627">
    <property type="entry name" value="RNA_pol_sigma70_r2"/>
</dbReference>
<evidence type="ECO:0000259" key="7">
    <source>
        <dbReference type="Pfam" id="PF08281"/>
    </source>
</evidence>
<dbReference type="Pfam" id="PF04542">
    <property type="entry name" value="Sigma70_r2"/>
    <property type="match status" value="1"/>
</dbReference>
<comment type="similarity">
    <text evidence="1">Belongs to the sigma-70 factor family. ECF subfamily.</text>
</comment>
<dbReference type="AlphaFoldDB" id="A0A1I0MG82"/>
<feature type="domain" description="RNA polymerase sigma factor 70 region 4 type 2" evidence="7">
    <location>
        <begin position="133"/>
        <end position="172"/>
    </location>
</feature>
<keyword evidence="4" id="KW-0238">DNA-binding</keyword>
<dbReference type="Gene3D" id="1.10.1740.10">
    <property type="match status" value="1"/>
</dbReference>